<dbReference type="Pfam" id="PF13637">
    <property type="entry name" value="Ank_4"/>
    <property type="match status" value="1"/>
</dbReference>
<dbReference type="InterPro" id="IPR002110">
    <property type="entry name" value="Ankyrin_rpt"/>
</dbReference>
<name>A0A2A6CGM7_PRIPA</name>
<dbReference type="InterPro" id="IPR043968">
    <property type="entry name" value="SGNH"/>
</dbReference>
<evidence type="ECO:0000313" key="3">
    <source>
        <dbReference type="EnsemblMetazoa" id="PPA28991.1"/>
    </source>
</evidence>
<dbReference type="GO" id="GO:0000271">
    <property type="term" value="P:polysaccharide biosynthetic process"/>
    <property type="evidence" value="ECO:0000318"/>
    <property type="project" value="GO_Central"/>
</dbReference>
<dbReference type="InterPro" id="IPR036770">
    <property type="entry name" value="Ankyrin_rpt-contain_sf"/>
</dbReference>
<dbReference type="InterPro" id="IPR002656">
    <property type="entry name" value="Acyl_transf_3_dom"/>
</dbReference>
<dbReference type="SUPFAM" id="SSF48403">
    <property type="entry name" value="Ankyrin repeat"/>
    <property type="match status" value="1"/>
</dbReference>
<protein>
    <submittedName>
        <fullName evidence="3">Acyltransferase</fullName>
    </submittedName>
</protein>
<dbReference type="Pfam" id="PF19040">
    <property type="entry name" value="SGNH"/>
    <property type="match status" value="1"/>
</dbReference>
<dbReference type="GO" id="GO:0016020">
    <property type="term" value="C:membrane"/>
    <property type="evidence" value="ECO:0000318"/>
    <property type="project" value="GO_Central"/>
</dbReference>
<accession>A0A8R1YLX3</accession>
<reference evidence="4" key="1">
    <citation type="journal article" date="2008" name="Nat. Genet.">
        <title>The Pristionchus pacificus genome provides a unique perspective on nematode lifestyle and parasitism.</title>
        <authorList>
            <person name="Dieterich C."/>
            <person name="Clifton S.W."/>
            <person name="Schuster L.N."/>
            <person name="Chinwalla A."/>
            <person name="Delehaunty K."/>
            <person name="Dinkelacker I."/>
            <person name="Fulton L."/>
            <person name="Fulton R."/>
            <person name="Godfrey J."/>
            <person name="Minx P."/>
            <person name="Mitreva M."/>
            <person name="Roeseler W."/>
            <person name="Tian H."/>
            <person name="Witte H."/>
            <person name="Yang S.P."/>
            <person name="Wilson R.K."/>
            <person name="Sommer R.J."/>
        </authorList>
    </citation>
    <scope>NUCLEOTIDE SEQUENCE [LARGE SCALE GENOMIC DNA]</scope>
    <source>
        <strain evidence="4">PS312</strain>
    </source>
</reference>
<keyword evidence="4" id="KW-1185">Reference proteome</keyword>
<dbReference type="Gene3D" id="1.25.40.20">
    <property type="entry name" value="Ankyrin repeat-containing domain"/>
    <property type="match status" value="1"/>
</dbReference>
<dbReference type="SMART" id="SM00248">
    <property type="entry name" value="ANK"/>
    <property type="match status" value="6"/>
</dbReference>
<evidence type="ECO:0000313" key="4">
    <source>
        <dbReference type="Proteomes" id="UP000005239"/>
    </source>
</evidence>
<feature type="domain" description="SGNH" evidence="2">
    <location>
        <begin position="932"/>
        <end position="1154"/>
    </location>
</feature>
<dbReference type="Pfam" id="PF01757">
    <property type="entry name" value="Acyl_transf_3"/>
    <property type="match status" value="1"/>
</dbReference>
<dbReference type="InterPro" id="IPR050879">
    <property type="entry name" value="Acyltransferase_3"/>
</dbReference>
<dbReference type="PROSITE" id="PS50088">
    <property type="entry name" value="ANK_REPEAT"/>
    <property type="match status" value="3"/>
</dbReference>
<dbReference type="EnsemblMetazoa" id="PPA28991.1">
    <property type="protein sequence ID" value="PPA28991.1"/>
    <property type="gene ID" value="WBGene00118545"/>
</dbReference>
<evidence type="ECO:0000259" key="1">
    <source>
        <dbReference type="Pfam" id="PF01757"/>
    </source>
</evidence>
<feature type="domain" description="Acyltransferase 3" evidence="1">
    <location>
        <begin position="578"/>
        <end position="848"/>
    </location>
</feature>
<dbReference type="AlphaFoldDB" id="A0A2A6CGM7"/>
<sequence>MPRGQIHSLLDHLHSQSNRSSPSSDMTTLSLFFCIFLLHSTAITTPINYNDVSGYGNYDEDVKDDFVEKDSCKIFVRIDAPPSIFFSLLPNYLKEVSLAINRSTIVEIIDDHEQIFVGVNESRRIITEKDSSLSDANFVEVTLETDLLECFSVDRLINSISQARHTFSSVSVFGSLISDPHTSSSHQSSSGKLFIGLGCCISIIMIVVIVVIQKRRSPKKRTHIESAETATPNYDDMPNAIPLELLDESPEVKRIRLSTIPPPPIFPTPHPPITQTHQSSTVLHDLASGAGPINITDDNRWMVNIRDENGFTPLHCLAVAPFDKKCPTQTEREARTLIENGANVNERDNGGNTPLHLSVASLRLSLSQILLNEEEIDVTIVNNNEQTLLHIAASVNDFLVLDLLLAAPNAKKTLNMTEFHNYTPLAVNVRNSCSDVNFIRKLLVAGADPNYPGDEVFDHNQDYQVNRERTALHYAAQLGLNEHVKVLTEFGANVNAHDSRRRSPLHYAVENLKSSTIQLLISIGADMGIHDHNDQTPIDLARHIGYEEVSILLSHEDCKNKETRYTENFESVKSELSFFVISGYLMSIMLSRVAVLNSKNIVDFYWRRLSRILPLYGIVICAVAKESQMNLSEFQCQVNDSPILLHMWSLGAEVQYYFVVPLILIMQRCFRQKRHQLIFLGVLAIVSFTSFTVFSISDETGSFLLMHNRAWQFHIGSIAFEVDAELDTNLDVSKKSRTISSKKEQVTSSRLIISLFIVLTFICFAPLQVPIRVSVTIFTGLLLLFGSKNQIGLLSNQAMVKLGNGSYVLYLVHWPVITLYKYYNDVKMLDNIGVFVCLSTSVIISIVLHQFVELRLLSASKKTTIIVVASLYATTLAITSLELDMKIDFTDSRYNFTEINFWNSRMTGNIGRGDCKYDAVGAKWALPYRREQYNRCVAPGNGTARVLILGNSYAGIVVNYLHPWLKPIAKEIRLFAHHGCRILIDKSCPPFSSTWPKIVKAMKPDVTWIISREPQLTTLPLEDPIENDPTYKYAKDRLEFISKHSKLVVLDYQSVGIILDHSMNPPTQLLRKIAKKNFDFSNLQVTEKKWKEFDRNETLRMEKIEIPNLIRHKISERQCDNGICYFYNPANLHVYYADNFAHATREQMALLRESYEHVIVQLKERLKL</sequence>
<gene>
    <name evidence="3" type="primary">WBGene00118545</name>
</gene>
<reference evidence="3" key="2">
    <citation type="submission" date="2022-06" db="UniProtKB">
        <authorList>
            <consortium name="EnsemblMetazoa"/>
        </authorList>
    </citation>
    <scope>IDENTIFICATION</scope>
    <source>
        <strain evidence="3">PS312</strain>
    </source>
</reference>
<accession>A0A2A6CGM7</accession>
<dbReference type="PANTHER" id="PTHR23028">
    <property type="entry name" value="ACETYLTRANSFERASE"/>
    <property type="match status" value="1"/>
</dbReference>
<dbReference type="PROSITE" id="PS50297">
    <property type="entry name" value="ANK_REP_REGION"/>
    <property type="match status" value="2"/>
</dbReference>
<dbReference type="PANTHER" id="PTHR23028:SF53">
    <property type="entry name" value="ACYL_TRANSF_3 DOMAIN-CONTAINING PROTEIN"/>
    <property type="match status" value="1"/>
</dbReference>
<evidence type="ECO:0000259" key="2">
    <source>
        <dbReference type="Pfam" id="PF19040"/>
    </source>
</evidence>
<proteinExistence type="predicted"/>
<dbReference type="Pfam" id="PF12796">
    <property type="entry name" value="Ank_2"/>
    <property type="match status" value="1"/>
</dbReference>
<dbReference type="Proteomes" id="UP000005239">
    <property type="component" value="Unassembled WGS sequence"/>
</dbReference>
<organism evidence="3 4">
    <name type="scientific">Pristionchus pacificus</name>
    <name type="common">Parasitic nematode worm</name>
    <dbReference type="NCBI Taxonomy" id="54126"/>
    <lineage>
        <taxon>Eukaryota</taxon>
        <taxon>Metazoa</taxon>
        <taxon>Ecdysozoa</taxon>
        <taxon>Nematoda</taxon>
        <taxon>Chromadorea</taxon>
        <taxon>Rhabditida</taxon>
        <taxon>Rhabditina</taxon>
        <taxon>Diplogasteromorpha</taxon>
        <taxon>Diplogasteroidea</taxon>
        <taxon>Neodiplogasteridae</taxon>
        <taxon>Pristionchus</taxon>
    </lineage>
</organism>
<dbReference type="GO" id="GO:0016747">
    <property type="term" value="F:acyltransferase activity, transferring groups other than amino-acyl groups"/>
    <property type="evidence" value="ECO:0007669"/>
    <property type="project" value="InterPro"/>
</dbReference>